<reference evidence="2 3" key="1">
    <citation type="submission" date="2014-11" db="EMBL/GenBank/DDBJ databases">
        <authorList>
            <person name="Zhu J."/>
            <person name="Qi W."/>
            <person name="Song R."/>
        </authorList>
    </citation>
    <scope>NUCLEOTIDE SEQUENCE [LARGE SCALE GENOMIC DNA]</scope>
</reference>
<dbReference type="Proteomes" id="UP000041254">
    <property type="component" value="Unassembled WGS sequence"/>
</dbReference>
<accession>A0A0G4EBI1</accession>
<dbReference type="AlphaFoldDB" id="A0A0G4EBI1"/>
<protein>
    <submittedName>
        <fullName evidence="2">Uncharacterized protein</fullName>
    </submittedName>
</protein>
<evidence type="ECO:0000313" key="3">
    <source>
        <dbReference type="Proteomes" id="UP000041254"/>
    </source>
</evidence>
<dbReference type="PhylomeDB" id="A0A0G4EBI1"/>
<dbReference type="OrthoDB" id="429145at2759"/>
<sequence>MSKAAQTKTAELLSQRRLPGSPPTISSSGRGLMDLLRGWHGWFGPITNNNAHTLNFFFGLVQGTFANTFELLGGLRYEKLPRQLVDYVIRGGVLCRSMWVVFPPLILYKFIRGTDRAMWSVESFYLGTRGGEAQAYWDMTRPGWGGHWKAQADLEQIYRTSHGVTEPLKQEAAEEEDDE</sequence>
<organism evidence="2 3">
    <name type="scientific">Vitrella brassicaformis (strain CCMP3155)</name>
    <dbReference type="NCBI Taxonomy" id="1169540"/>
    <lineage>
        <taxon>Eukaryota</taxon>
        <taxon>Sar</taxon>
        <taxon>Alveolata</taxon>
        <taxon>Colpodellida</taxon>
        <taxon>Vitrellaceae</taxon>
        <taxon>Vitrella</taxon>
    </lineage>
</organism>
<proteinExistence type="predicted"/>
<evidence type="ECO:0000256" key="1">
    <source>
        <dbReference type="SAM" id="MobiDB-lite"/>
    </source>
</evidence>
<keyword evidence="3" id="KW-1185">Reference proteome</keyword>
<dbReference type="EMBL" id="CDMY01000117">
    <property type="protein sequence ID" value="CEL92877.1"/>
    <property type="molecule type" value="Genomic_DNA"/>
</dbReference>
<name>A0A0G4EBI1_VITBC</name>
<dbReference type="InParanoid" id="A0A0G4EBI1"/>
<gene>
    <name evidence="2" type="ORF">Vbra_11114</name>
</gene>
<dbReference type="VEuPathDB" id="CryptoDB:Vbra_11114"/>
<feature type="region of interest" description="Disordered" evidence="1">
    <location>
        <begin position="1"/>
        <end position="26"/>
    </location>
</feature>
<evidence type="ECO:0000313" key="2">
    <source>
        <dbReference type="EMBL" id="CEL92877.1"/>
    </source>
</evidence>